<dbReference type="CDD" id="cd00118">
    <property type="entry name" value="LysM"/>
    <property type="match status" value="3"/>
</dbReference>
<feature type="domain" description="LysM" evidence="2">
    <location>
        <begin position="30"/>
        <end position="73"/>
    </location>
</feature>
<dbReference type="STRING" id="695939.SAMN00790413_02556"/>
<feature type="chain" id="PRO_5012415931" evidence="1">
    <location>
        <begin position="28"/>
        <end position="453"/>
    </location>
</feature>
<organism evidence="3 4">
    <name type="scientific">Deinococcus hopiensis KR-140</name>
    <dbReference type="NCBI Taxonomy" id="695939"/>
    <lineage>
        <taxon>Bacteria</taxon>
        <taxon>Thermotogati</taxon>
        <taxon>Deinococcota</taxon>
        <taxon>Deinococci</taxon>
        <taxon>Deinococcales</taxon>
        <taxon>Deinococcaceae</taxon>
        <taxon>Deinococcus</taxon>
    </lineage>
</organism>
<dbReference type="InterPro" id="IPR036779">
    <property type="entry name" value="LysM_dom_sf"/>
</dbReference>
<dbReference type="Pfam" id="PF01476">
    <property type="entry name" value="LysM"/>
    <property type="match status" value="3"/>
</dbReference>
<dbReference type="SUPFAM" id="SSF54106">
    <property type="entry name" value="LysM domain"/>
    <property type="match status" value="3"/>
</dbReference>
<dbReference type="GO" id="GO:0008932">
    <property type="term" value="F:lytic endotransglycosylase activity"/>
    <property type="evidence" value="ECO:0007669"/>
    <property type="project" value="TreeGrafter"/>
</dbReference>
<proteinExistence type="predicted"/>
<dbReference type="EMBL" id="FWWU01000009">
    <property type="protein sequence ID" value="SMB94850.1"/>
    <property type="molecule type" value="Genomic_DNA"/>
</dbReference>
<evidence type="ECO:0000259" key="2">
    <source>
        <dbReference type="PROSITE" id="PS51782"/>
    </source>
</evidence>
<dbReference type="SMART" id="SM00257">
    <property type="entry name" value="LysM"/>
    <property type="match status" value="3"/>
</dbReference>
<name>A0A1W1VNP7_9DEIO</name>
<sequence>MLRRLAFLTLLPSLLLSGLLLSGSALAASGTVTVRKGDTLFAIAQRSGVPVTRLRAINGLKGNLIHPGQKLRLSGKGPPAANPPAKPARSRPIVYTVRAGDTLSKIASRVGISVAALKVANQIGSNLIRPGQRLKLPLPGTVKVKAVPALPPHTEVRLIYTYVRVRPHETLEVLARRYRVTANGLALLNRLSAAERRLYPGRRLLVPRRVPVPIPPRPRAEPLTLWKTTVLNIPVRVLFVDLRYRDVLVTPVLPPRGLGTGRGARVGTLARISGARAVVNGSYFHPRSYVPAGDVVMQGRMLSWGRIPGALAITPDNRATMTTSTAPLLGRPLETTWRGMETVIASGPRIVHQGVAGSSRGIFRDAAVFGRAARSAVGLKSNRDLVFVTTHARLSTTEMGRIMVRLGVREALLLDGGSSAGLAWDGRPVLESVRSVAYGIGVYVGYGGRRYAR</sequence>
<keyword evidence="4" id="KW-1185">Reference proteome</keyword>
<feature type="domain" description="LysM" evidence="2">
    <location>
        <begin position="93"/>
        <end position="136"/>
    </location>
</feature>
<dbReference type="Pfam" id="PF09992">
    <property type="entry name" value="NAGPA"/>
    <property type="match status" value="1"/>
</dbReference>
<evidence type="ECO:0000313" key="3">
    <source>
        <dbReference type="EMBL" id="SMB94850.1"/>
    </source>
</evidence>
<dbReference type="PANTHER" id="PTHR33734:SF22">
    <property type="entry name" value="MEMBRANE-BOUND LYTIC MUREIN TRANSGLYCOSYLASE D"/>
    <property type="match status" value="1"/>
</dbReference>
<dbReference type="InterPro" id="IPR018711">
    <property type="entry name" value="NAGPA"/>
</dbReference>
<dbReference type="Gene3D" id="3.10.350.10">
    <property type="entry name" value="LysM domain"/>
    <property type="match status" value="3"/>
</dbReference>
<dbReference type="InterPro" id="IPR018392">
    <property type="entry name" value="LysM"/>
</dbReference>
<protein>
    <submittedName>
        <fullName evidence="3">LysM repeat-containing protein</fullName>
    </submittedName>
</protein>
<dbReference type="OrthoDB" id="60771at2"/>
<gene>
    <name evidence="3" type="ORF">SAMN00790413_02556</name>
</gene>
<feature type="signal peptide" evidence="1">
    <location>
        <begin position="1"/>
        <end position="27"/>
    </location>
</feature>
<accession>A0A1W1VNP7</accession>
<feature type="domain" description="LysM" evidence="2">
    <location>
        <begin position="161"/>
        <end position="206"/>
    </location>
</feature>
<keyword evidence="1" id="KW-0732">Signal</keyword>
<evidence type="ECO:0000313" key="4">
    <source>
        <dbReference type="Proteomes" id="UP000192582"/>
    </source>
</evidence>
<evidence type="ECO:0000256" key="1">
    <source>
        <dbReference type="SAM" id="SignalP"/>
    </source>
</evidence>
<dbReference type="AlphaFoldDB" id="A0A1W1VNP7"/>
<dbReference type="PROSITE" id="PS51782">
    <property type="entry name" value="LYSM"/>
    <property type="match status" value="3"/>
</dbReference>
<dbReference type="Proteomes" id="UP000192582">
    <property type="component" value="Unassembled WGS sequence"/>
</dbReference>
<dbReference type="RefSeq" id="WP_084049801.1">
    <property type="nucleotide sequence ID" value="NZ_FWWU01000009.1"/>
</dbReference>
<dbReference type="PANTHER" id="PTHR33734">
    <property type="entry name" value="LYSM DOMAIN-CONTAINING GPI-ANCHORED PROTEIN 2"/>
    <property type="match status" value="1"/>
</dbReference>
<reference evidence="3 4" key="1">
    <citation type="submission" date="2017-04" db="EMBL/GenBank/DDBJ databases">
        <authorList>
            <person name="Afonso C.L."/>
            <person name="Miller P.J."/>
            <person name="Scott M.A."/>
            <person name="Spackman E."/>
            <person name="Goraichik I."/>
            <person name="Dimitrov K.M."/>
            <person name="Suarez D.L."/>
            <person name="Swayne D.E."/>
        </authorList>
    </citation>
    <scope>NUCLEOTIDE SEQUENCE [LARGE SCALE GENOMIC DNA]</scope>
    <source>
        <strain evidence="3 4">KR-140</strain>
    </source>
</reference>